<reference evidence="2" key="1">
    <citation type="journal article" date="2014" name="Genome Announc.">
        <title>Draft genome sequence of Colletotrichum sublineola, a destructive pathogen of cultivated sorghum.</title>
        <authorList>
            <person name="Baroncelli R."/>
            <person name="Sanz-Martin J.M."/>
            <person name="Rech G.E."/>
            <person name="Sukno S.A."/>
            <person name="Thon M.R."/>
        </authorList>
    </citation>
    <scope>NUCLEOTIDE SEQUENCE [LARGE SCALE GENOMIC DNA]</scope>
    <source>
        <strain evidence="2">TX430BB</strain>
    </source>
</reference>
<evidence type="ECO:0000313" key="2">
    <source>
        <dbReference type="Proteomes" id="UP000027238"/>
    </source>
</evidence>
<dbReference type="eggNOG" id="ENOG502T45V">
    <property type="taxonomic scope" value="Eukaryota"/>
</dbReference>
<dbReference type="Proteomes" id="UP000027238">
    <property type="component" value="Unassembled WGS sequence"/>
</dbReference>
<proteinExistence type="predicted"/>
<accession>A0A066XRT6</accession>
<comment type="caution">
    <text evidence="1">The sequence shown here is derived from an EMBL/GenBank/DDBJ whole genome shotgun (WGS) entry which is preliminary data.</text>
</comment>
<dbReference type="AlphaFoldDB" id="A0A066XRT6"/>
<dbReference type="PANTHER" id="PTHR33657:SF6">
    <property type="entry name" value="SECRETED PROTEIN"/>
    <property type="match status" value="1"/>
</dbReference>
<name>A0A066XRT6_COLSU</name>
<evidence type="ECO:0000313" key="1">
    <source>
        <dbReference type="EMBL" id="KDN70424.1"/>
    </source>
</evidence>
<dbReference type="OrthoDB" id="89086at2759"/>
<dbReference type="Pfam" id="PF05630">
    <property type="entry name" value="NPP1"/>
    <property type="match status" value="1"/>
</dbReference>
<keyword evidence="2" id="KW-1185">Reference proteome</keyword>
<dbReference type="InterPro" id="IPR008701">
    <property type="entry name" value="NPP1"/>
</dbReference>
<dbReference type="STRING" id="1173701.A0A066XRT6"/>
<dbReference type="HOGENOM" id="CLU_062263_3_0_1"/>
<sequence length="286" mass="31159">MAPFLPLVAVGLTIFGTYKGVHRKKYNADVAVDNHWVGHDKVAPFPESLDSGLAGELEDRFSPLIGFKSGCVSYAAVDSSGAAGAGLYPSGKSGGDCRDSGQSGQTYARVGQSHGRWAVMYSWYMPKVQTKKEKHRHGYVSVVVWLRAKSCTNEASNFFPAGVSYLVEDNGQGGSDSSKLNALYAPRPDRSNDEATHVVVTYDNGSQLYPAEDGGAGSESPPLIDWSRIPKEAKDQFNGIQYAYTSVPFSDENFQNYLDASYDAGYYMRVPKDGYDCEDSVEVLYS</sequence>
<dbReference type="EMBL" id="JMSE01000347">
    <property type="protein sequence ID" value="KDN70424.1"/>
    <property type="molecule type" value="Genomic_DNA"/>
</dbReference>
<protein>
    <submittedName>
        <fullName evidence="1">Putative necrosis inducing protein</fullName>
    </submittedName>
</protein>
<dbReference type="PANTHER" id="PTHR33657">
    <property type="entry name" value="DOMAIN PROTEIN, PUTATIVE (AFU_ORTHOLOGUE AFUA_5G00600)-RELATED"/>
    <property type="match status" value="1"/>
</dbReference>
<organism evidence="1 2">
    <name type="scientific">Colletotrichum sublineola</name>
    <name type="common">Sorghum anthracnose fungus</name>
    <dbReference type="NCBI Taxonomy" id="1173701"/>
    <lineage>
        <taxon>Eukaryota</taxon>
        <taxon>Fungi</taxon>
        <taxon>Dikarya</taxon>
        <taxon>Ascomycota</taxon>
        <taxon>Pezizomycotina</taxon>
        <taxon>Sordariomycetes</taxon>
        <taxon>Hypocreomycetidae</taxon>
        <taxon>Glomerellales</taxon>
        <taxon>Glomerellaceae</taxon>
        <taxon>Colletotrichum</taxon>
        <taxon>Colletotrichum graminicola species complex</taxon>
    </lineage>
</organism>
<gene>
    <name evidence="1" type="ORF">CSUB01_09214</name>
</gene>